<dbReference type="InterPro" id="IPR044839">
    <property type="entry name" value="NDR1-like"/>
</dbReference>
<sequence length="275" mass="29805">MTERPPEAAAAAAAAKTMLQKPPGYRDAMATNGGAATRPPMVPRKPPQLPPTLRHPGKPPARRRPRRSCCCRTCFWVTLILLALVVVLAVACFLAYLWFQPRLPSYRIESIRVSRFNVSSRSDGSSYLDAAAAVAVQAANHNGKMELSYADLEAWVSVADDDGDVTIGSSGASGFVQGKRNSTVVRFSANVKGMMVDEAVGRRMAVRFKSKELRFGLELRTRVAARVSGKRTRRVPIRVVCGAVSLKQVATAGGGGHGGVLPNCSIYLFRWIKLH</sequence>
<dbReference type="PANTHER" id="PTHR31234">
    <property type="entry name" value="LATE EMBRYOGENESIS ABUNDANT (LEA) HYDROXYPROLINE-RICH GLYCOPROTEIN FAMILY"/>
    <property type="match status" value="1"/>
</dbReference>
<evidence type="ECO:0008006" key="7">
    <source>
        <dbReference type="Google" id="ProtNLM"/>
    </source>
</evidence>
<protein>
    <recommendedName>
        <fullName evidence="7">Late embryogenesis abundant protein LEA-2 subgroup domain-containing protein</fullName>
    </recommendedName>
</protein>
<keyword evidence="4" id="KW-0812">Transmembrane</keyword>
<evidence type="ECO:0000256" key="2">
    <source>
        <dbReference type="ARBA" id="ARBA00023136"/>
    </source>
</evidence>
<dbReference type="AlphaFoldDB" id="A0A9D5BY05"/>
<accession>A0A9D5BY05</accession>
<evidence type="ECO:0000256" key="3">
    <source>
        <dbReference type="SAM" id="MobiDB-lite"/>
    </source>
</evidence>
<reference evidence="5" key="1">
    <citation type="submission" date="2021-03" db="EMBL/GenBank/DDBJ databases">
        <authorList>
            <person name="Li Z."/>
            <person name="Yang C."/>
        </authorList>
    </citation>
    <scope>NUCLEOTIDE SEQUENCE</scope>
    <source>
        <strain evidence="5">Dzin_1.0</strain>
        <tissue evidence="5">Leaf</tissue>
    </source>
</reference>
<evidence type="ECO:0000256" key="4">
    <source>
        <dbReference type="SAM" id="Phobius"/>
    </source>
</evidence>
<dbReference type="PANTHER" id="PTHR31234:SF35">
    <property type="entry name" value="LATE EMBRYOGENESIS ABUNDANT (LEA) HYDROXYPROLINE-RICH GLYCOPROTEIN FAMILY"/>
    <property type="match status" value="1"/>
</dbReference>
<gene>
    <name evidence="5" type="ORF">J5N97_028083</name>
</gene>
<reference evidence="5" key="2">
    <citation type="journal article" date="2022" name="Hortic Res">
        <title>The genome of Dioscorea zingiberensis sheds light on the biosynthesis, origin and evolution of the medicinally important diosgenin saponins.</title>
        <authorList>
            <person name="Li Y."/>
            <person name="Tan C."/>
            <person name="Li Z."/>
            <person name="Guo J."/>
            <person name="Li S."/>
            <person name="Chen X."/>
            <person name="Wang C."/>
            <person name="Dai X."/>
            <person name="Yang H."/>
            <person name="Song W."/>
            <person name="Hou L."/>
            <person name="Xu J."/>
            <person name="Tong Z."/>
            <person name="Xu A."/>
            <person name="Yuan X."/>
            <person name="Wang W."/>
            <person name="Yang Q."/>
            <person name="Chen L."/>
            <person name="Sun Z."/>
            <person name="Wang K."/>
            <person name="Pan B."/>
            <person name="Chen J."/>
            <person name="Bao Y."/>
            <person name="Liu F."/>
            <person name="Qi X."/>
            <person name="Gang D.R."/>
            <person name="Wen J."/>
            <person name="Li J."/>
        </authorList>
    </citation>
    <scope>NUCLEOTIDE SEQUENCE</scope>
    <source>
        <strain evidence="5">Dzin_1.0</strain>
    </source>
</reference>
<keyword evidence="4" id="KW-1133">Transmembrane helix</keyword>
<evidence type="ECO:0000313" key="5">
    <source>
        <dbReference type="EMBL" id="KAJ0962961.1"/>
    </source>
</evidence>
<evidence type="ECO:0000256" key="1">
    <source>
        <dbReference type="ARBA" id="ARBA00004370"/>
    </source>
</evidence>
<organism evidence="5 6">
    <name type="scientific">Dioscorea zingiberensis</name>
    <dbReference type="NCBI Taxonomy" id="325984"/>
    <lineage>
        <taxon>Eukaryota</taxon>
        <taxon>Viridiplantae</taxon>
        <taxon>Streptophyta</taxon>
        <taxon>Embryophyta</taxon>
        <taxon>Tracheophyta</taxon>
        <taxon>Spermatophyta</taxon>
        <taxon>Magnoliopsida</taxon>
        <taxon>Liliopsida</taxon>
        <taxon>Dioscoreales</taxon>
        <taxon>Dioscoreaceae</taxon>
        <taxon>Dioscorea</taxon>
    </lineage>
</organism>
<feature type="compositionally biased region" description="Basic residues" evidence="3">
    <location>
        <begin position="55"/>
        <end position="66"/>
    </location>
</feature>
<keyword evidence="2 4" id="KW-0472">Membrane</keyword>
<evidence type="ECO:0000313" key="6">
    <source>
        <dbReference type="Proteomes" id="UP001085076"/>
    </source>
</evidence>
<feature type="transmembrane region" description="Helical" evidence="4">
    <location>
        <begin position="75"/>
        <end position="99"/>
    </location>
</feature>
<dbReference type="GO" id="GO:0098542">
    <property type="term" value="P:defense response to other organism"/>
    <property type="evidence" value="ECO:0007669"/>
    <property type="project" value="InterPro"/>
</dbReference>
<name>A0A9D5BY05_9LILI</name>
<comment type="subcellular location">
    <subcellularLocation>
        <location evidence="1">Membrane</location>
    </subcellularLocation>
</comment>
<dbReference type="OrthoDB" id="777695at2759"/>
<feature type="region of interest" description="Disordered" evidence="3">
    <location>
        <begin position="18"/>
        <end position="66"/>
    </location>
</feature>
<comment type="caution">
    <text evidence="5">The sequence shown here is derived from an EMBL/GenBank/DDBJ whole genome shotgun (WGS) entry which is preliminary data.</text>
</comment>
<proteinExistence type="predicted"/>
<keyword evidence="6" id="KW-1185">Reference proteome</keyword>
<dbReference type="Proteomes" id="UP001085076">
    <property type="component" value="Miscellaneous, Linkage group lg09"/>
</dbReference>
<dbReference type="EMBL" id="JAGGNH010000009">
    <property type="protein sequence ID" value="KAJ0962961.1"/>
    <property type="molecule type" value="Genomic_DNA"/>
</dbReference>
<feature type="compositionally biased region" description="Pro residues" evidence="3">
    <location>
        <begin position="40"/>
        <end position="50"/>
    </location>
</feature>
<dbReference type="GO" id="GO:0005886">
    <property type="term" value="C:plasma membrane"/>
    <property type="evidence" value="ECO:0007669"/>
    <property type="project" value="TreeGrafter"/>
</dbReference>